<dbReference type="Proteomes" id="UP000077355">
    <property type="component" value="Unassembled WGS sequence"/>
</dbReference>
<dbReference type="NCBIfam" id="TIGR01891">
    <property type="entry name" value="amidohydrolases"/>
    <property type="match status" value="1"/>
</dbReference>
<dbReference type="InterPro" id="IPR036264">
    <property type="entry name" value="Bact_exopeptidase_dim_dom"/>
</dbReference>
<protein>
    <submittedName>
        <fullName evidence="2">Amidohydrolase</fullName>
    </submittedName>
</protein>
<dbReference type="Pfam" id="PF07687">
    <property type="entry name" value="M20_dimer"/>
    <property type="match status" value="1"/>
</dbReference>
<dbReference type="InterPro" id="IPR017439">
    <property type="entry name" value="Amidohydrolase"/>
</dbReference>
<dbReference type="GO" id="GO:0071713">
    <property type="term" value="F:para-aminobenzoyl-glutamate hydrolase activity"/>
    <property type="evidence" value="ECO:0007669"/>
    <property type="project" value="TreeGrafter"/>
</dbReference>
<dbReference type="Pfam" id="PF01546">
    <property type="entry name" value="Peptidase_M20"/>
    <property type="match status" value="1"/>
</dbReference>
<accession>A0A168LAI6</accession>
<reference evidence="2 3" key="1">
    <citation type="submission" date="2016-03" db="EMBL/GenBank/DDBJ databases">
        <title>Draft genome sequence of Paenibacillus antarcticus CECT 5836.</title>
        <authorList>
            <person name="Shin S.-K."/>
            <person name="Yi H."/>
        </authorList>
    </citation>
    <scope>NUCLEOTIDE SEQUENCE [LARGE SCALE GENOMIC DNA]</scope>
    <source>
        <strain evidence="2 3">CECT 5836</strain>
    </source>
</reference>
<organism evidence="2 3">
    <name type="scientific">Paenibacillus antarcticus</name>
    <dbReference type="NCBI Taxonomy" id="253703"/>
    <lineage>
        <taxon>Bacteria</taxon>
        <taxon>Bacillati</taxon>
        <taxon>Bacillota</taxon>
        <taxon>Bacilli</taxon>
        <taxon>Bacillales</taxon>
        <taxon>Paenibacillaceae</taxon>
        <taxon>Paenibacillus</taxon>
    </lineage>
</organism>
<dbReference type="RefSeq" id="WP_068651883.1">
    <property type="nucleotide sequence ID" value="NZ_CP043611.1"/>
</dbReference>
<keyword evidence="2" id="KW-0378">Hydrolase</keyword>
<dbReference type="AlphaFoldDB" id="A0A168LAI6"/>
<keyword evidence="3" id="KW-1185">Reference proteome</keyword>
<dbReference type="PANTHER" id="PTHR30575">
    <property type="entry name" value="PEPTIDASE M20"/>
    <property type="match status" value="1"/>
</dbReference>
<dbReference type="Gene3D" id="3.30.70.360">
    <property type="match status" value="1"/>
</dbReference>
<dbReference type="OrthoDB" id="9781032at2"/>
<dbReference type="GO" id="GO:0046657">
    <property type="term" value="P:folic acid catabolic process"/>
    <property type="evidence" value="ECO:0007669"/>
    <property type="project" value="TreeGrafter"/>
</dbReference>
<dbReference type="FunFam" id="3.30.70.360:FF:000004">
    <property type="entry name" value="Peptidase M20 domain-containing protein 2"/>
    <property type="match status" value="1"/>
</dbReference>
<dbReference type="InterPro" id="IPR017145">
    <property type="entry name" value="Aminobenzoyl-glu_utiliz_pB"/>
</dbReference>
<evidence type="ECO:0000313" key="2">
    <source>
        <dbReference type="EMBL" id="OAB43099.1"/>
    </source>
</evidence>
<evidence type="ECO:0000313" key="3">
    <source>
        <dbReference type="Proteomes" id="UP000077355"/>
    </source>
</evidence>
<name>A0A168LAI6_9BACL</name>
<dbReference type="EMBL" id="LVJI01000030">
    <property type="protein sequence ID" value="OAB43099.1"/>
    <property type="molecule type" value="Genomic_DNA"/>
</dbReference>
<evidence type="ECO:0000259" key="1">
    <source>
        <dbReference type="Pfam" id="PF07687"/>
    </source>
</evidence>
<dbReference type="PANTHER" id="PTHR30575:SF0">
    <property type="entry name" value="XAA-ARG DIPEPTIDASE"/>
    <property type="match status" value="1"/>
</dbReference>
<gene>
    <name evidence="2" type="ORF">PBAT_19060</name>
</gene>
<sequence>MSKQHLVQWLDDHKDQFVDMAKKIWETPEIAFNENFASQEQQSLLEANGFSIITNVGDLPTAFVAEFGTGHPIIGILGEYDALPGLSQTVGVVKEEVHTNGPGHGCGHNLLGTAGVAAVIALKNHFEADPIVGTIRYYGCPAEEVLSGKTFMARAGAFNDLDCALSWHPGTANMVSNFRTSALTSVEFFFTGRTAHAATAHLGRSALDAVELMNIGANYLREHVIDGTRIHYTITNGGIAPNIVPDKASTWYFLRGANRVQVDALFERVIKIAKGAALMTETEVSFEIKAGAYDFNVNDTLNQLMFKQREDVGPLQFTKKDHAFAEALVQTLDPTSRENSQRMLALLGIHENTLLPTEFISYKTLGGSIGGSSDLGDVSWITPVGQVGTTCSAVGIPLHTWQATASFGSPIGFKGMIHAAKIIALSAYELLVDGKEVLEQAKAEFLQSTKGNAYIPAIPSDTKAPVLV</sequence>
<dbReference type="GO" id="GO:0005737">
    <property type="term" value="C:cytoplasm"/>
    <property type="evidence" value="ECO:0007669"/>
    <property type="project" value="TreeGrafter"/>
</dbReference>
<dbReference type="InterPro" id="IPR052030">
    <property type="entry name" value="Peptidase_M20/M20A_hydrolases"/>
</dbReference>
<dbReference type="SUPFAM" id="SSF53187">
    <property type="entry name" value="Zn-dependent exopeptidases"/>
    <property type="match status" value="1"/>
</dbReference>
<dbReference type="Gene3D" id="3.40.630.10">
    <property type="entry name" value="Zn peptidases"/>
    <property type="match status" value="2"/>
</dbReference>
<dbReference type="InterPro" id="IPR011650">
    <property type="entry name" value="Peptidase_M20_dimer"/>
</dbReference>
<dbReference type="PIRSF" id="PIRSF037227">
    <property type="entry name" value="Aminobenzoyl-glu_utiliz_pB"/>
    <property type="match status" value="1"/>
</dbReference>
<dbReference type="GO" id="GO:0016805">
    <property type="term" value="F:dipeptidase activity"/>
    <property type="evidence" value="ECO:0007669"/>
    <property type="project" value="TreeGrafter"/>
</dbReference>
<feature type="domain" description="Peptidase M20 dimerisation" evidence="1">
    <location>
        <begin position="184"/>
        <end position="275"/>
    </location>
</feature>
<dbReference type="InterPro" id="IPR002933">
    <property type="entry name" value="Peptidase_M20"/>
</dbReference>
<proteinExistence type="predicted"/>
<comment type="caution">
    <text evidence="2">The sequence shown here is derived from an EMBL/GenBank/DDBJ whole genome shotgun (WGS) entry which is preliminary data.</text>
</comment>
<dbReference type="SUPFAM" id="SSF55031">
    <property type="entry name" value="Bacterial exopeptidase dimerisation domain"/>
    <property type="match status" value="1"/>
</dbReference>